<organism evidence="1">
    <name type="scientific">Ananas comosus var. bracteatus</name>
    <name type="common">red pineapple</name>
    <dbReference type="NCBI Taxonomy" id="296719"/>
    <lineage>
        <taxon>Eukaryota</taxon>
        <taxon>Viridiplantae</taxon>
        <taxon>Streptophyta</taxon>
        <taxon>Embryophyta</taxon>
        <taxon>Tracheophyta</taxon>
        <taxon>Spermatophyta</taxon>
        <taxon>Magnoliopsida</taxon>
        <taxon>Liliopsida</taxon>
        <taxon>Poales</taxon>
        <taxon>Bromeliaceae</taxon>
        <taxon>Bromelioideae</taxon>
        <taxon>Ananas</taxon>
    </lineage>
</organism>
<reference evidence="1" key="1">
    <citation type="submission" date="2020-07" db="EMBL/GenBank/DDBJ databases">
        <authorList>
            <person name="Lin J."/>
        </authorList>
    </citation>
    <scope>NUCLEOTIDE SEQUENCE</scope>
</reference>
<protein>
    <submittedName>
        <fullName evidence="1">Uncharacterized protein</fullName>
    </submittedName>
</protein>
<name>A0A6V7NPC9_ANACO</name>
<sequence length="120" mass="12951">MSSFTIQGCKRRDQLWEDGTESSLRCSETSIQVLFRRVGQPGGGVGTARGHSRPRGAQTALGMQMDPEMEREVGELSRPRIRPFASLNCPTVPHVPNLLPAIGSCHVFPSHPSAVIAADA</sequence>
<dbReference type="AlphaFoldDB" id="A0A6V7NPC9"/>
<accession>A0A6V7NPC9</accession>
<dbReference type="EMBL" id="LR862140">
    <property type="protein sequence ID" value="CAD1820347.1"/>
    <property type="molecule type" value="Genomic_DNA"/>
</dbReference>
<evidence type="ECO:0000313" key="1">
    <source>
        <dbReference type="EMBL" id="CAD1820347.1"/>
    </source>
</evidence>
<gene>
    <name evidence="1" type="ORF">CB5_LOCUS3558</name>
</gene>
<proteinExistence type="predicted"/>